<gene>
    <name evidence="1" type="ORF">D9R14_07495</name>
</gene>
<dbReference type="OrthoDB" id="8114735at2"/>
<evidence type="ECO:0000313" key="1">
    <source>
        <dbReference type="EMBL" id="RLP79500.1"/>
    </source>
</evidence>
<organism evidence="1 2">
    <name type="scientific">Xanthobacter tagetidis</name>
    <dbReference type="NCBI Taxonomy" id="60216"/>
    <lineage>
        <taxon>Bacteria</taxon>
        <taxon>Pseudomonadati</taxon>
        <taxon>Pseudomonadota</taxon>
        <taxon>Alphaproteobacteria</taxon>
        <taxon>Hyphomicrobiales</taxon>
        <taxon>Xanthobacteraceae</taxon>
        <taxon>Xanthobacter</taxon>
    </lineage>
</organism>
<reference evidence="1 2" key="1">
    <citation type="submission" date="2018-10" db="EMBL/GenBank/DDBJ databases">
        <title>Xanthobacter tagetidis genome sequencing and assembly.</title>
        <authorList>
            <person name="Maclea K.S."/>
            <person name="Goen A.E."/>
            <person name="Fatima S.A."/>
        </authorList>
    </citation>
    <scope>NUCLEOTIDE SEQUENCE [LARGE SCALE GENOMIC DNA]</scope>
    <source>
        <strain evidence="1 2">ATCC 700314</strain>
    </source>
</reference>
<name>A0A3L7AIF8_9HYPH</name>
<keyword evidence="2" id="KW-1185">Reference proteome</keyword>
<dbReference type="AlphaFoldDB" id="A0A3L7AIF8"/>
<dbReference type="RefSeq" id="WP_121622710.1">
    <property type="nucleotide sequence ID" value="NZ_JACIIW010000001.1"/>
</dbReference>
<comment type="caution">
    <text evidence="1">The sequence shown here is derived from an EMBL/GenBank/DDBJ whole genome shotgun (WGS) entry which is preliminary data.</text>
</comment>
<protein>
    <submittedName>
        <fullName evidence="1">Uncharacterized protein</fullName>
    </submittedName>
</protein>
<dbReference type="EMBL" id="RCTF01000005">
    <property type="protein sequence ID" value="RLP79500.1"/>
    <property type="molecule type" value="Genomic_DNA"/>
</dbReference>
<accession>A0A3L7AIF8</accession>
<evidence type="ECO:0000313" key="2">
    <source>
        <dbReference type="Proteomes" id="UP000269692"/>
    </source>
</evidence>
<proteinExistence type="predicted"/>
<dbReference type="Proteomes" id="UP000269692">
    <property type="component" value="Unassembled WGS sequence"/>
</dbReference>
<sequence length="123" mass="13096">MDILAIKPSTISVDIKHPATGNPIGLVIECVSMESDEVKVVERRIKAQALKARGQMTPETIDSNAMALRAAAIVGWAWDDALTLGSLSNPALTDANKAALLAVPWIAKQVDQALGDEAAFFQQ</sequence>